<evidence type="ECO:0000256" key="2">
    <source>
        <dbReference type="SAM" id="MobiDB-lite"/>
    </source>
</evidence>
<dbReference type="Pfam" id="PF13581">
    <property type="entry name" value="HATPase_c_2"/>
    <property type="match status" value="1"/>
</dbReference>
<feature type="domain" description="Histidine kinase/HSP90-like ATPase" evidence="3">
    <location>
        <begin position="91"/>
        <end position="201"/>
    </location>
</feature>
<dbReference type="InterPro" id="IPR003594">
    <property type="entry name" value="HATPase_dom"/>
</dbReference>
<comment type="caution">
    <text evidence="4">The sequence shown here is derived from an EMBL/GenBank/DDBJ whole genome shotgun (WGS) entry which is preliminary data.</text>
</comment>
<feature type="region of interest" description="Disordered" evidence="2">
    <location>
        <begin position="27"/>
        <end position="46"/>
    </location>
</feature>
<dbReference type="PANTHER" id="PTHR35526">
    <property type="entry name" value="ANTI-SIGMA-F FACTOR RSBW-RELATED"/>
    <property type="match status" value="1"/>
</dbReference>
<feature type="compositionally biased region" description="Pro residues" evidence="2">
    <location>
        <begin position="34"/>
        <end position="46"/>
    </location>
</feature>
<dbReference type="SUPFAM" id="SSF55874">
    <property type="entry name" value="ATPase domain of HSP90 chaperone/DNA topoisomerase II/histidine kinase"/>
    <property type="match status" value="1"/>
</dbReference>
<dbReference type="Gene3D" id="3.30.565.10">
    <property type="entry name" value="Histidine kinase-like ATPase, C-terminal domain"/>
    <property type="match status" value="1"/>
</dbReference>
<organism evidence="4 5">
    <name type="scientific">Actinoallomurus spadix</name>
    <dbReference type="NCBI Taxonomy" id="79912"/>
    <lineage>
        <taxon>Bacteria</taxon>
        <taxon>Bacillati</taxon>
        <taxon>Actinomycetota</taxon>
        <taxon>Actinomycetes</taxon>
        <taxon>Streptosporangiales</taxon>
        <taxon>Thermomonosporaceae</taxon>
        <taxon>Actinoallomurus</taxon>
    </lineage>
</organism>
<keyword evidence="5" id="KW-1185">Reference proteome</keyword>
<dbReference type="Proteomes" id="UP001501822">
    <property type="component" value="Unassembled WGS sequence"/>
</dbReference>
<keyword evidence="1" id="KW-0723">Serine/threonine-protein kinase</keyword>
<feature type="region of interest" description="Disordered" evidence="2">
    <location>
        <begin position="1"/>
        <end position="21"/>
    </location>
</feature>
<name>A0ABP3GE56_9ACTN</name>
<gene>
    <name evidence="4" type="ORF">GCM10010151_33080</name>
</gene>
<dbReference type="CDD" id="cd16936">
    <property type="entry name" value="HATPase_RsbW-like"/>
    <property type="match status" value="1"/>
</dbReference>
<evidence type="ECO:0000313" key="4">
    <source>
        <dbReference type="EMBL" id="GAA0340831.1"/>
    </source>
</evidence>
<dbReference type="InterPro" id="IPR050267">
    <property type="entry name" value="Anti-sigma-factor_SerPK"/>
</dbReference>
<evidence type="ECO:0000313" key="5">
    <source>
        <dbReference type="Proteomes" id="UP001501822"/>
    </source>
</evidence>
<proteinExistence type="predicted"/>
<dbReference type="InterPro" id="IPR036890">
    <property type="entry name" value="HATPase_C_sf"/>
</dbReference>
<evidence type="ECO:0000256" key="1">
    <source>
        <dbReference type="ARBA" id="ARBA00022527"/>
    </source>
</evidence>
<accession>A0ABP3GE56</accession>
<evidence type="ECO:0000259" key="3">
    <source>
        <dbReference type="Pfam" id="PF13581"/>
    </source>
</evidence>
<keyword evidence="1" id="KW-0418">Kinase</keyword>
<keyword evidence="1" id="KW-0808">Transferase</keyword>
<protein>
    <recommendedName>
        <fullName evidence="3">Histidine kinase/HSP90-like ATPase domain-containing protein</fullName>
    </recommendedName>
</protein>
<sequence length="216" mass="23492">MRDPPDRSTATAEPREANTVNRLSLAATLTKAPASPPPWSPRPPAPPVALAPANNGVRQWHEPDAAVRHGEFARPAMKTGSRRGTASWPLPPSTAAVPPARRLAGEQLELWGFGHHRDTAELLVSELVTNAVRHGRGEIHLIVCAEEDTLRIEVHDEAAESVPQVRPAGEIDEGGRGLHLVGMLSSRWGAARTATGKIVWFELRAHRPYQDDDPDM</sequence>
<reference evidence="5" key="1">
    <citation type="journal article" date="2019" name="Int. J. Syst. Evol. Microbiol.">
        <title>The Global Catalogue of Microorganisms (GCM) 10K type strain sequencing project: providing services to taxonomists for standard genome sequencing and annotation.</title>
        <authorList>
            <consortium name="The Broad Institute Genomics Platform"/>
            <consortium name="The Broad Institute Genome Sequencing Center for Infectious Disease"/>
            <person name="Wu L."/>
            <person name="Ma J."/>
        </authorList>
    </citation>
    <scope>NUCLEOTIDE SEQUENCE [LARGE SCALE GENOMIC DNA]</scope>
    <source>
        <strain evidence="5">JCM 3146</strain>
    </source>
</reference>
<dbReference type="PANTHER" id="PTHR35526:SF3">
    <property type="entry name" value="ANTI-SIGMA-F FACTOR RSBW"/>
    <property type="match status" value="1"/>
</dbReference>
<dbReference type="EMBL" id="BAAABM010000024">
    <property type="protein sequence ID" value="GAA0340831.1"/>
    <property type="molecule type" value="Genomic_DNA"/>
</dbReference>